<dbReference type="SUPFAM" id="SSF52096">
    <property type="entry name" value="ClpP/crotonase"/>
    <property type="match status" value="1"/>
</dbReference>
<dbReference type="PANTHER" id="PTHR11261:SF3">
    <property type="entry name" value="RETINOL-BINDING PROTEIN 3"/>
    <property type="match status" value="1"/>
</dbReference>
<keyword evidence="3" id="KW-1185">Reference proteome</keyword>
<dbReference type="InterPro" id="IPR029045">
    <property type="entry name" value="ClpP/crotonase-like_dom_sf"/>
</dbReference>
<dbReference type="PANTHER" id="PTHR11261">
    <property type="entry name" value="INTERPHOTORECEPTOR RETINOID-BINDING PROTEIN"/>
    <property type="match status" value="1"/>
</dbReference>
<reference evidence="2" key="2">
    <citation type="submission" date="2023-01" db="EMBL/GenBank/DDBJ databases">
        <title>Draft genome sequence of Litoribrevibacter albus strain NBRC 110071.</title>
        <authorList>
            <person name="Sun Q."/>
            <person name="Mori K."/>
        </authorList>
    </citation>
    <scope>NUCLEOTIDE SEQUENCE</scope>
    <source>
        <strain evidence="2">NBRC 110071</strain>
    </source>
</reference>
<dbReference type="EMBL" id="BSNM01000015">
    <property type="protein sequence ID" value="GLQ32301.1"/>
    <property type="molecule type" value="Genomic_DNA"/>
</dbReference>
<reference evidence="2" key="1">
    <citation type="journal article" date="2014" name="Int. J. Syst. Evol. Microbiol.">
        <title>Complete genome sequence of Corynebacterium casei LMG S-19264T (=DSM 44701T), isolated from a smear-ripened cheese.</title>
        <authorList>
            <consortium name="US DOE Joint Genome Institute (JGI-PGF)"/>
            <person name="Walter F."/>
            <person name="Albersmeier A."/>
            <person name="Kalinowski J."/>
            <person name="Ruckert C."/>
        </authorList>
    </citation>
    <scope>NUCLEOTIDE SEQUENCE</scope>
    <source>
        <strain evidence="2">NBRC 110071</strain>
    </source>
</reference>
<dbReference type="AlphaFoldDB" id="A0AA37SD30"/>
<dbReference type="InterPro" id="IPR005151">
    <property type="entry name" value="Tail-specific_protease"/>
</dbReference>
<evidence type="ECO:0000259" key="1">
    <source>
        <dbReference type="SMART" id="SM00245"/>
    </source>
</evidence>
<dbReference type="Gene3D" id="3.90.226.10">
    <property type="entry name" value="2-enoyl-CoA Hydratase, Chain A, domain 1"/>
    <property type="match status" value="1"/>
</dbReference>
<dbReference type="RefSeq" id="WP_284382252.1">
    <property type="nucleotide sequence ID" value="NZ_BSNM01000015.1"/>
</dbReference>
<organism evidence="2 3">
    <name type="scientific">Litoribrevibacter albus</name>
    <dbReference type="NCBI Taxonomy" id="1473156"/>
    <lineage>
        <taxon>Bacteria</taxon>
        <taxon>Pseudomonadati</taxon>
        <taxon>Pseudomonadota</taxon>
        <taxon>Gammaproteobacteria</taxon>
        <taxon>Oceanospirillales</taxon>
        <taxon>Oceanospirillaceae</taxon>
        <taxon>Litoribrevibacter</taxon>
    </lineage>
</organism>
<gene>
    <name evidence="2" type="ORF">GCM10007876_27800</name>
</gene>
<dbReference type="GO" id="GO:0008236">
    <property type="term" value="F:serine-type peptidase activity"/>
    <property type="evidence" value="ECO:0007669"/>
    <property type="project" value="InterPro"/>
</dbReference>
<feature type="domain" description="Tail specific protease" evidence="1">
    <location>
        <begin position="259"/>
        <end position="462"/>
    </location>
</feature>
<dbReference type="CDD" id="cd07563">
    <property type="entry name" value="Peptidase_S41_IRBP"/>
    <property type="match status" value="1"/>
</dbReference>
<protein>
    <recommendedName>
        <fullName evidence="1">Tail specific protease domain-containing protein</fullName>
    </recommendedName>
</protein>
<comment type="caution">
    <text evidence="2">The sequence shown here is derived from an EMBL/GenBank/DDBJ whole genome shotgun (WGS) entry which is preliminary data.</text>
</comment>
<dbReference type="Gene3D" id="3.30.750.44">
    <property type="match status" value="1"/>
</dbReference>
<dbReference type="Proteomes" id="UP001161389">
    <property type="component" value="Unassembled WGS sequence"/>
</dbReference>
<accession>A0AA37SD30</accession>
<sequence length="485" mass="54301">MKYWTSTTALLAALVLTGCGHSDSEKSNLKDLEQYQGTWLAPAYGQGLEFKKARLIMFDYTEDYCLISNEVNDIELKDLQGAFILSGNQIELKDGFGAKNLYTPGPVFNKVDEKPTACQNGFTPKVGDNNYQDNIQDDLEYFYQALSELSISIDFRGVDWDAMYQLAETNLLANPTDQQLITELVNMIRPLRDGHTTLGSEDNEIYFTAKPLFIHLLLQEYADGQGIPQLTTEEQFQAALEYAEAQLELMNDIIFSYADSDEDIRVAANDQLAWYQVDGIGYLQIAGMEGFTSQEDSDHQDLANLNALETAIDQAIDDLQDTDGLIIDVRRNTGGDDFLALAIASRFTDSERLAYQKQARLGNSMTPLRDVSISPRGDKQYLKPVVLLTSATTSSAAEVFTLTMRELPQVTLLGEKTQGSFSDSLDKHTPRGLPFALSNEIYRSVEGVWYEGLGVPVDIEMTAFELQERQNEEDLMLEAAFERLN</sequence>
<evidence type="ECO:0000313" key="2">
    <source>
        <dbReference type="EMBL" id="GLQ32301.1"/>
    </source>
</evidence>
<dbReference type="SMART" id="SM00245">
    <property type="entry name" value="TSPc"/>
    <property type="match status" value="1"/>
</dbReference>
<name>A0AA37SD30_9GAMM</name>
<dbReference type="Pfam" id="PF03572">
    <property type="entry name" value="Peptidase_S41"/>
    <property type="match status" value="1"/>
</dbReference>
<evidence type="ECO:0000313" key="3">
    <source>
        <dbReference type="Proteomes" id="UP001161389"/>
    </source>
</evidence>
<proteinExistence type="predicted"/>
<dbReference type="PROSITE" id="PS51257">
    <property type="entry name" value="PROKAR_LIPOPROTEIN"/>
    <property type="match status" value="1"/>
</dbReference>
<dbReference type="GO" id="GO:0006508">
    <property type="term" value="P:proteolysis"/>
    <property type="evidence" value="ECO:0007669"/>
    <property type="project" value="InterPro"/>
</dbReference>